<evidence type="ECO:0000313" key="1">
    <source>
        <dbReference type="EMBL" id="KAF5904882.1"/>
    </source>
</evidence>
<feature type="non-terminal residue" evidence="1">
    <location>
        <position position="1"/>
    </location>
</feature>
<organism evidence="1 2">
    <name type="scientific">Clarias magur</name>
    <name type="common">Asian catfish</name>
    <name type="synonym">Macropteronotus magur</name>
    <dbReference type="NCBI Taxonomy" id="1594786"/>
    <lineage>
        <taxon>Eukaryota</taxon>
        <taxon>Metazoa</taxon>
        <taxon>Chordata</taxon>
        <taxon>Craniata</taxon>
        <taxon>Vertebrata</taxon>
        <taxon>Euteleostomi</taxon>
        <taxon>Actinopterygii</taxon>
        <taxon>Neopterygii</taxon>
        <taxon>Teleostei</taxon>
        <taxon>Ostariophysi</taxon>
        <taxon>Siluriformes</taxon>
        <taxon>Clariidae</taxon>
        <taxon>Clarias</taxon>
    </lineage>
</organism>
<proteinExistence type="predicted"/>
<dbReference type="Proteomes" id="UP000727407">
    <property type="component" value="Unassembled WGS sequence"/>
</dbReference>
<feature type="non-terminal residue" evidence="1">
    <location>
        <position position="64"/>
    </location>
</feature>
<name>A0A8J4USS4_CLAMG</name>
<sequence length="64" mass="6899">LLAAPVEGLQQWTIQSIEQLGTIFLPDALPDVTLPCYPGLGPALHPVVGFWVLAGNRIWAFSIS</sequence>
<gene>
    <name evidence="1" type="primary">glk</name>
    <name evidence="1" type="ORF">DAT39_005413</name>
</gene>
<protein>
    <submittedName>
        <fullName evidence="1">Glucokinase</fullName>
    </submittedName>
</protein>
<dbReference type="EMBL" id="QNUK01000051">
    <property type="protein sequence ID" value="KAF5904882.1"/>
    <property type="molecule type" value="Genomic_DNA"/>
</dbReference>
<comment type="caution">
    <text evidence="1">The sequence shown here is derived from an EMBL/GenBank/DDBJ whole genome shotgun (WGS) entry which is preliminary data.</text>
</comment>
<evidence type="ECO:0000313" key="2">
    <source>
        <dbReference type="Proteomes" id="UP000727407"/>
    </source>
</evidence>
<dbReference type="AlphaFoldDB" id="A0A8J4USS4"/>
<reference evidence="1" key="1">
    <citation type="submission" date="2020-07" db="EMBL/GenBank/DDBJ databases">
        <title>Clarias magur genome sequencing, assembly and annotation.</title>
        <authorList>
            <person name="Kushwaha B."/>
            <person name="Kumar R."/>
            <person name="Das P."/>
            <person name="Joshi C.G."/>
            <person name="Kumar D."/>
            <person name="Nagpure N.S."/>
            <person name="Pandey M."/>
            <person name="Agarwal S."/>
            <person name="Srivastava S."/>
            <person name="Singh M."/>
            <person name="Sahoo L."/>
            <person name="Jayasankar P."/>
            <person name="Meher P.K."/>
            <person name="Koringa P.G."/>
            <person name="Iquebal M.A."/>
            <person name="Das S.P."/>
            <person name="Bit A."/>
            <person name="Patnaik S."/>
            <person name="Patel N."/>
            <person name="Shah T.M."/>
            <person name="Hinsu A."/>
            <person name="Jena J.K."/>
        </authorList>
    </citation>
    <scope>NUCLEOTIDE SEQUENCE</scope>
    <source>
        <strain evidence="1">CIFAMagur01</strain>
        <tissue evidence="1">Testis</tissue>
    </source>
</reference>
<accession>A0A8J4USS4</accession>
<keyword evidence="2" id="KW-1185">Reference proteome</keyword>